<dbReference type="Proteomes" id="UP000419743">
    <property type="component" value="Unassembled WGS sequence"/>
</dbReference>
<organism evidence="1 2">
    <name type="scientific">Occultella aeris</name>
    <dbReference type="NCBI Taxonomy" id="2761496"/>
    <lineage>
        <taxon>Bacteria</taxon>
        <taxon>Bacillati</taxon>
        <taxon>Actinomycetota</taxon>
        <taxon>Actinomycetes</taxon>
        <taxon>Micrococcales</taxon>
        <taxon>Ruaniaceae</taxon>
        <taxon>Occultella</taxon>
    </lineage>
</organism>
<sequence>MAFALRRLPLRLASGAFLLNSGLGKLDLDAESAKGLQSMATNAIPQLGELDAEQFGKYLAAGEIALGTALLVPFLPSRLVGLGLTGFATGLVTMYLKTPGMTEADGVRPTPQGVALAKDVFLLAIGLALLLDGGTKRKS</sequence>
<evidence type="ECO:0000313" key="1">
    <source>
        <dbReference type="EMBL" id="VZO38493.1"/>
    </source>
</evidence>
<dbReference type="RefSeq" id="WP_156741960.1">
    <property type="nucleotide sequence ID" value="NZ_CACRYJ010000047.1"/>
</dbReference>
<comment type="caution">
    <text evidence="1">The sequence shown here is derived from an EMBL/GenBank/DDBJ whole genome shotgun (WGS) entry which is preliminary data.</text>
</comment>
<keyword evidence="2" id="KW-1185">Reference proteome</keyword>
<proteinExistence type="predicted"/>
<gene>
    <name evidence="1" type="ORF">HALOF300_03263</name>
</gene>
<evidence type="ECO:0008006" key="3">
    <source>
        <dbReference type="Google" id="ProtNLM"/>
    </source>
</evidence>
<reference evidence="1 2" key="1">
    <citation type="submission" date="2019-11" db="EMBL/GenBank/DDBJ databases">
        <authorList>
            <person name="Criscuolo A."/>
        </authorList>
    </citation>
    <scope>NUCLEOTIDE SEQUENCE [LARGE SCALE GENOMIC DNA]</scope>
    <source>
        <strain evidence="1">CIP111667</strain>
    </source>
</reference>
<dbReference type="AlphaFoldDB" id="A0A7M4DM94"/>
<protein>
    <recommendedName>
        <fullName evidence="3">DoxX family membrane protein</fullName>
    </recommendedName>
</protein>
<dbReference type="EMBL" id="CACRYJ010000047">
    <property type="protein sequence ID" value="VZO38493.1"/>
    <property type="molecule type" value="Genomic_DNA"/>
</dbReference>
<accession>A0A7M4DM94</accession>
<name>A0A7M4DM94_9MICO</name>
<evidence type="ECO:0000313" key="2">
    <source>
        <dbReference type="Proteomes" id="UP000419743"/>
    </source>
</evidence>